<accession>A0A2H1E9U3</accession>
<dbReference type="Proteomes" id="UP000231564">
    <property type="component" value="Chromosome MARIT"/>
</dbReference>
<feature type="domain" description="Ig-like" evidence="1">
    <location>
        <begin position="226"/>
        <end position="289"/>
    </location>
</feature>
<dbReference type="KEGG" id="tmar:MARIT_1318"/>
<dbReference type="Pfam" id="PF13585">
    <property type="entry name" value="CHU_C"/>
    <property type="match status" value="1"/>
</dbReference>
<dbReference type="InterPro" id="IPR036179">
    <property type="entry name" value="Ig-like_dom_sf"/>
</dbReference>
<dbReference type="STRING" id="1349785.GCA_000509405_01476"/>
<organism evidence="2 3">
    <name type="scientific">Tenacibaculum maritimum NCIMB 2154</name>
    <dbReference type="NCBI Taxonomy" id="1349785"/>
    <lineage>
        <taxon>Bacteria</taxon>
        <taxon>Pseudomonadati</taxon>
        <taxon>Bacteroidota</taxon>
        <taxon>Flavobacteriia</taxon>
        <taxon>Flavobacteriales</taxon>
        <taxon>Flavobacteriaceae</taxon>
        <taxon>Tenacibaculum</taxon>
    </lineage>
</organism>
<dbReference type="Gene3D" id="2.60.40.10">
    <property type="entry name" value="Immunoglobulins"/>
    <property type="match status" value="1"/>
</dbReference>
<name>A0A2H1E9U3_9FLAO</name>
<dbReference type="Pfam" id="PF19081">
    <property type="entry name" value="Ig_7"/>
    <property type="match status" value="1"/>
</dbReference>
<dbReference type="SUPFAM" id="SSF48726">
    <property type="entry name" value="Immunoglobulin"/>
    <property type="match status" value="1"/>
</dbReference>
<reference evidence="2 3" key="1">
    <citation type="submission" date="2016-11" db="EMBL/GenBank/DDBJ databases">
        <authorList>
            <person name="Jaros S."/>
            <person name="Januszkiewicz K."/>
            <person name="Wedrychowicz H."/>
        </authorList>
    </citation>
    <scope>NUCLEOTIDE SEQUENCE [LARGE SCALE GENOMIC DNA]</scope>
    <source>
        <strain evidence="2">NCIMB 2154T</strain>
    </source>
</reference>
<proteinExistence type="predicted"/>
<protein>
    <submittedName>
        <fullName evidence="2">Adhesin SprC</fullName>
    </submittedName>
</protein>
<sequence length="727" mass="80133">MYTKSVKILLGLLFISCFKLTAQELLKPEFVGFKHACAKGSFNDFKITVEKTASFGGDNIFYIELSNANGLFNDPNDPLKSIKTIPGENGAGLLSTSFQVPPDTFGRGFKLRIRSTSPEKFSPESDVFQAYDMFPGPTMVLNDFKDAVVCEGGSYEMKLNTTKKGSYQWFKDNVFFVTTEEPKLTVTEEGRYQARVDYGACGKVQSTVSSLTVVDASQSEIKGGSPVQICANETHVFEATVKNDTYTYTWYKDGQQVSSSSSHTYETPSTNQFGTYYLEVGVQGCVSRSSNVILEPKTAASFEVTTSGPLETLLLPNETKELCISHTAPATAKIQWYRNGNSLASKEQLCMNATESGCYYAIVTDASSDCSVEKKSEEYCLVDAKSFKPVIRADLNYEGCKSTKVELSIVGVDGVGVNDKEYPLSKEQIDVLDKQWYKDNELIAGEIEDKIIIDSYEKNGAYSLEVSSRGILGKSNVLNVLLTIEDPEITSSSLSNALCENDKITLKVAPVVAGFTYEWFKDGEDTPISVADPSTLEVGEVGEYELVVSGFGCEKRLEKIKIVKFDEGVINVTPSGVIVMDSSGTVIVTASGADSYEWFDDKNNLLSSTEKLEVNKIGFYILQARVGNCLVTKKIEVVEDDGKKIVPNIVSPTNGDGINDTWEIPNRFAYHTNVQIQIYDSKGKKVLETVDYQNDWPTEDLGTQKIFYYRIIKDALVVKAGTISVLD</sequence>
<evidence type="ECO:0000313" key="3">
    <source>
        <dbReference type="Proteomes" id="UP000231564"/>
    </source>
</evidence>
<evidence type="ECO:0000313" key="2">
    <source>
        <dbReference type="EMBL" id="SFZ81854.1"/>
    </source>
</evidence>
<dbReference type="InterPro" id="IPR044023">
    <property type="entry name" value="Ig_7"/>
</dbReference>
<dbReference type="InterPro" id="IPR013783">
    <property type="entry name" value="Ig-like_fold"/>
</dbReference>
<dbReference type="RefSeq" id="WP_100211074.1">
    <property type="nucleotide sequence ID" value="NZ_CP138495.1"/>
</dbReference>
<gene>
    <name evidence="2" type="primary">sprC</name>
    <name evidence="2" type="ORF">MARIT_1318</name>
</gene>
<dbReference type="EMBL" id="LT634361">
    <property type="protein sequence ID" value="SFZ81854.1"/>
    <property type="molecule type" value="Genomic_DNA"/>
</dbReference>
<dbReference type="GeneID" id="47722857"/>
<evidence type="ECO:0000259" key="1">
    <source>
        <dbReference type="Pfam" id="PF19081"/>
    </source>
</evidence>
<keyword evidence="3" id="KW-1185">Reference proteome</keyword>
<dbReference type="OrthoDB" id="678019at2"/>
<dbReference type="AlphaFoldDB" id="A0A2H1E9U3"/>